<dbReference type="RefSeq" id="WP_169203724.1">
    <property type="nucleotide sequence ID" value="NZ_CP059467.1"/>
</dbReference>
<dbReference type="Pfam" id="PF14870">
    <property type="entry name" value="PSII_BNR"/>
    <property type="match status" value="1"/>
</dbReference>
<evidence type="ECO:0000256" key="2">
    <source>
        <dbReference type="ARBA" id="ARBA00023276"/>
    </source>
</evidence>
<evidence type="ECO:0000259" key="4">
    <source>
        <dbReference type="Pfam" id="PF14870"/>
    </source>
</evidence>
<keyword evidence="3" id="KW-0732">Signal</keyword>
<evidence type="ECO:0000256" key="3">
    <source>
        <dbReference type="SAM" id="SignalP"/>
    </source>
</evidence>
<keyword evidence="2" id="KW-0604">Photosystem II</keyword>
<dbReference type="EMBL" id="WTVP01000063">
    <property type="protein sequence ID" value="NMG17184.1"/>
    <property type="molecule type" value="Genomic_DNA"/>
</dbReference>
<dbReference type="PANTHER" id="PTHR47199:SF2">
    <property type="entry name" value="PHOTOSYSTEM II STABILITY_ASSEMBLY FACTOR HCF136, CHLOROPLASTIC"/>
    <property type="match status" value="1"/>
</dbReference>
<feature type="domain" description="Photosynthesis system II assembly factor Ycf48/Hcf136-like" evidence="4">
    <location>
        <begin position="151"/>
        <end position="247"/>
    </location>
</feature>
<dbReference type="InterPro" id="IPR015943">
    <property type="entry name" value="WD40/YVTN_repeat-like_dom_sf"/>
</dbReference>
<evidence type="ECO:0000313" key="5">
    <source>
        <dbReference type="EMBL" id="NMG17184.1"/>
    </source>
</evidence>
<feature type="chain" id="PRO_5046050253" evidence="3">
    <location>
        <begin position="25"/>
        <end position="317"/>
    </location>
</feature>
<feature type="signal peptide" evidence="3">
    <location>
        <begin position="1"/>
        <end position="24"/>
    </location>
</feature>
<evidence type="ECO:0000313" key="6">
    <source>
        <dbReference type="Proteomes" id="UP000633943"/>
    </source>
</evidence>
<evidence type="ECO:0000256" key="1">
    <source>
        <dbReference type="ARBA" id="ARBA00022531"/>
    </source>
</evidence>
<dbReference type="InterPro" id="IPR028203">
    <property type="entry name" value="PSII_CF48-like_dom"/>
</dbReference>
<protein>
    <submittedName>
        <fullName evidence="5">Glycosyl hydrolase</fullName>
    </submittedName>
</protein>
<keyword evidence="5" id="KW-0378">Hydrolase</keyword>
<name>A0ABX1NYR3_9RHOO</name>
<accession>A0ABX1NYR3</accession>
<proteinExistence type="predicted"/>
<dbReference type="SUPFAM" id="SSF110296">
    <property type="entry name" value="Oligoxyloglucan reducing end-specific cellobiohydrolase"/>
    <property type="match status" value="1"/>
</dbReference>
<comment type="caution">
    <text evidence="5">The sequence shown here is derived from an EMBL/GenBank/DDBJ whole genome shotgun (WGS) entry which is preliminary data.</text>
</comment>
<gene>
    <name evidence="5" type="ORF">GPA24_16915</name>
</gene>
<dbReference type="PROSITE" id="PS51257">
    <property type="entry name" value="PROKAR_LIPOPROTEIN"/>
    <property type="match status" value="1"/>
</dbReference>
<dbReference type="Gene3D" id="2.130.10.10">
    <property type="entry name" value="YVTN repeat-like/Quinoprotein amine dehydrogenase"/>
    <property type="match status" value="1"/>
</dbReference>
<keyword evidence="6" id="KW-1185">Reference proteome</keyword>
<sequence length="317" mass="33099">MNMPNSRIVVTLLLAMLLGACTEAQDLRTTDAERAKPIKRYDISQSLAANGTVVVAGTQSGAVVVSADQGKTWSREVLGPVSMIGLAACPDGSFVGIDFNHKVWSADARGTGWKSIALEKPRIPLTIICDAKAQWHIGGSRAIIAKSADRGASWQVTDMGEDAQITALDMVDAQVGIALGEFGLVAATEDGGATWKKGARIGGEFYPYSTVFMNRKEGYASGIAGTILRTQDGGNTWNKIENAAQAPLYRLFLHEGKPYGVGGGGIVARLEGNAFQPMPYPDVAPVFLGAGAALPGQAAIAIGGPGGLVRVISTQVN</sequence>
<dbReference type="Proteomes" id="UP000633943">
    <property type="component" value="Unassembled WGS sequence"/>
</dbReference>
<dbReference type="GO" id="GO:0016787">
    <property type="term" value="F:hydrolase activity"/>
    <property type="evidence" value="ECO:0007669"/>
    <property type="project" value="UniProtKB-KW"/>
</dbReference>
<reference evidence="5 6" key="1">
    <citation type="submission" date="2019-12" db="EMBL/GenBank/DDBJ databases">
        <title>Comparative genomics gives insights into the taxonomy of the Azoarcus-Aromatoleum group and reveals separate origins of nif in the plant-associated Azoarcus and non-plant-associated Aromatoleum sub-groups.</title>
        <authorList>
            <person name="Lafos M."/>
            <person name="Maluk M."/>
            <person name="Batista M."/>
            <person name="Junghare M."/>
            <person name="Carmona M."/>
            <person name="Faoro H."/>
            <person name="Cruz L.M."/>
            <person name="Battistoni F."/>
            <person name="De Souza E."/>
            <person name="Pedrosa F."/>
            <person name="Chen W.-M."/>
            <person name="Poole P.S."/>
            <person name="Dixon R.A."/>
            <person name="James E.K."/>
        </authorList>
    </citation>
    <scope>NUCLEOTIDE SEQUENCE [LARGE SCALE GENOMIC DNA]</scope>
    <source>
        <strain evidence="5 6">PbN1</strain>
    </source>
</reference>
<organism evidence="5 6">
    <name type="scientific">Aromatoleum bremense</name>
    <dbReference type="NCBI Taxonomy" id="76115"/>
    <lineage>
        <taxon>Bacteria</taxon>
        <taxon>Pseudomonadati</taxon>
        <taxon>Pseudomonadota</taxon>
        <taxon>Betaproteobacteria</taxon>
        <taxon>Rhodocyclales</taxon>
        <taxon>Rhodocyclaceae</taxon>
        <taxon>Aromatoleum</taxon>
    </lineage>
</organism>
<dbReference type="PANTHER" id="PTHR47199">
    <property type="entry name" value="PHOTOSYSTEM II STABILITY/ASSEMBLY FACTOR HCF136, CHLOROPLASTIC"/>
    <property type="match status" value="1"/>
</dbReference>
<keyword evidence="1" id="KW-0602">Photosynthesis</keyword>